<feature type="binding site" evidence="6">
    <location>
        <position position="48"/>
    </location>
    <ligand>
        <name>Zn(2+)</name>
        <dbReference type="ChEBI" id="CHEBI:29105"/>
    </ligand>
</feature>
<dbReference type="HAMAP" id="MF_01400">
    <property type="entry name" value="MsrB"/>
    <property type="match status" value="1"/>
</dbReference>
<evidence type="ECO:0000256" key="6">
    <source>
        <dbReference type="HAMAP-Rule" id="MF_01400"/>
    </source>
</evidence>
<dbReference type="EMBL" id="LCBS01000012">
    <property type="protein sequence ID" value="KKS16812.1"/>
    <property type="molecule type" value="Genomic_DNA"/>
</dbReference>
<dbReference type="PROSITE" id="PS51790">
    <property type="entry name" value="MSRB"/>
    <property type="match status" value="1"/>
</dbReference>
<evidence type="ECO:0000313" key="9">
    <source>
        <dbReference type="Proteomes" id="UP000034163"/>
    </source>
</evidence>
<dbReference type="GO" id="GO:0030091">
    <property type="term" value="P:protein repair"/>
    <property type="evidence" value="ECO:0007669"/>
    <property type="project" value="InterPro"/>
</dbReference>
<dbReference type="GO" id="GO:0033743">
    <property type="term" value="F:peptide-methionine (R)-S-oxide reductase activity"/>
    <property type="evidence" value="ECO:0007669"/>
    <property type="project" value="UniProtKB-UniRule"/>
</dbReference>
<dbReference type="Proteomes" id="UP000034163">
    <property type="component" value="Unassembled WGS sequence"/>
</dbReference>
<dbReference type="FunFam" id="2.170.150.20:FF:000001">
    <property type="entry name" value="Peptide methionine sulfoxide reductase MsrB"/>
    <property type="match status" value="1"/>
</dbReference>
<feature type="binding site" evidence="6">
    <location>
        <position position="51"/>
    </location>
    <ligand>
        <name>Zn(2+)</name>
        <dbReference type="ChEBI" id="CHEBI:29105"/>
    </ligand>
</feature>
<dbReference type="GO" id="GO:0005737">
    <property type="term" value="C:cytoplasm"/>
    <property type="evidence" value="ECO:0007669"/>
    <property type="project" value="TreeGrafter"/>
</dbReference>
<dbReference type="InterPro" id="IPR028427">
    <property type="entry name" value="Met_Sox_Rdtase_MsrB"/>
</dbReference>
<protein>
    <recommendedName>
        <fullName evidence="6">Peptide methionine sulfoxide reductase MsrB</fullName>
        <ecNumber evidence="6">1.8.4.12</ecNumber>
    </recommendedName>
    <alternativeName>
        <fullName evidence="6">Peptide-methionine (R)-S-oxide reductase</fullName>
    </alternativeName>
</protein>
<comment type="similarity">
    <text evidence="1 6">Belongs to the MsrB Met sulfoxide reductase family.</text>
</comment>
<evidence type="ECO:0000256" key="4">
    <source>
        <dbReference type="ARBA" id="ARBA00023002"/>
    </source>
</evidence>
<organism evidence="8 9">
    <name type="scientific">candidate division WWE3 bacterium GW2011_GWB1_41_6</name>
    <dbReference type="NCBI Taxonomy" id="1619112"/>
    <lineage>
        <taxon>Bacteria</taxon>
        <taxon>Katanobacteria</taxon>
    </lineage>
</organism>
<keyword evidence="3 6" id="KW-0862">Zinc</keyword>
<dbReference type="Pfam" id="PF01641">
    <property type="entry name" value="SelR"/>
    <property type="match status" value="1"/>
</dbReference>
<dbReference type="InterPro" id="IPR011057">
    <property type="entry name" value="Mss4-like_sf"/>
</dbReference>
<evidence type="ECO:0000256" key="1">
    <source>
        <dbReference type="ARBA" id="ARBA00007174"/>
    </source>
</evidence>
<dbReference type="SUPFAM" id="SSF51316">
    <property type="entry name" value="Mss4-like"/>
    <property type="match status" value="1"/>
</dbReference>
<evidence type="ECO:0000256" key="2">
    <source>
        <dbReference type="ARBA" id="ARBA00022723"/>
    </source>
</evidence>
<name>A0A0G0WXD4_UNCKA</name>
<comment type="cofactor">
    <cofactor evidence="6">
        <name>Zn(2+)</name>
        <dbReference type="ChEBI" id="CHEBI:29105"/>
    </cofactor>
    <text evidence="6">Binds 1 zinc ion per subunit. The zinc ion is important for the structural integrity of the protein.</text>
</comment>
<dbReference type="PANTHER" id="PTHR10173:SF52">
    <property type="entry name" value="METHIONINE-R-SULFOXIDE REDUCTASE B1"/>
    <property type="match status" value="1"/>
</dbReference>
<evidence type="ECO:0000259" key="7">
    <source>
        <dbReference type="PROSITE" id="PS51790"/>
    </source>
</evidence>
<proteinExistence type="inferred from homology"/>
<dbReference type="Gene3D" id="2.170.150.20">
    <property type="entry name" value="Peptide methionine sulfoxide reductase"/>
    <property type="match status" value="1"/>
</dbReference>
<feature type="domain" description="MsrB" evidence="7">
    <location>
        <begin position="9"/>
        <end position="131"/>
    </location>
</feature>
<reference evidence="8 9" key="1">
    <citation type="journal article" date="2015" name="Nature">
        <title>rRNA introns, odd ribosomes, and small enigmatic genomes across a large radiation of phyla.</title>
        <authorList>
            <person name="Brown C.T."/>
            <person name="Hug L.A."/>
            <person name="Thomas B.C."/>
            <person name="Sharon I."/>
            <person name="Castelle C.J."/>
            <person name="Singh A."/>
            <person name="Wilkins M.J."/>
            <person name="Williams K.H."/>
            <person name="Banfield J.F."/>
        </authorList>
    </citation>
    <scope>NUCLEOTIDE SEQUENCE [LARGE SCALE GENOMIC DNA]</scope>
</reference>
<comment type="catalytic activity">
    <reaction evidence="5 6">
        <text>L-methionyl-[protein] + [thioredoxin]-disulfide + H2O = L-methionyl-(R)-S-oxide-[protein] + [thioredoxin]-dithiol</text>
        <dbReference type="Rhea" id="RHEA:24164"/>
        <dbReference type="Rhea" id="RHEA-COMP:10698"/>
        <dbReference type="Rhea" id="RHEA-COMP:10700"/>
        <dbReference type="Rhea" id="RHEA-COMP:12313"/>
        <dbReference type="Rhea" id="RHEA-COMP:12314"/>
        <dbReference type="ChEBI" id="CHEBI:15377"/>
        <dbReference type="ChEBI" id="CHEBI:16044"/>
        <dbReference type="ChEBI" id="CHEBI:29950"/>
        <dbReference type="ChEBI" id="CHEBI:45764"/>
        <dbReference type="ChEBI" id="CHEBI:50058"/>
        <dbReference type="EC" id="1.8.4.12"/>
    </reaction>
</comment>
<dbReference type="GO" id="GO:0006979">
    <property type="term" value="P:response to oxidative stress"/>
    <property type="evidence" value="ECO:0007669"/>
    <property type="project" value="InterPro"/>
</dbReference>
<sequence length="132" mass="14953">MQNLKHLSDNYWKGVLDPDQFNVLRQSGTELPFTGIYDDHYEEGVYNCAACGNELFSSREKYDAGCGWPTFWDSVNKENLEFVEDNSIGMKRIEVRCKNCGSHLGHVFDDGPEPTGIRYCVNSVSLDFSPGK</sequence>
<dbReference type="EC" id="1.8.4.12" evidence="6"/>
<accession>A0A0G0WXD4</accession>
<dbReference type="PANTHER" id="PTHR10173">
    <property type="entry name" value="METHIONINE SULFOXIDE REDUCTASE"/>
    <property type="match status" value="1"/>
</dbReference>
<feature type="binding site" evidence="6">
    <location>
        <position position="97"/>
    </location>
    <ligand>
        <name>Zn(2+)</name>
        <dbReference type="ChEBI" id="CHEBI:29105"/>
    </ligand>
</feature>
<dbReference type="InterPro" id="IPR002579">
    <property type="entry name" value="Met_Sox_Rdtase_MsrB_dom"/>
</dbReference>
<dbReference type="AlphaFoldDB" id="A0A0G0WXD4"/>
<evidence type="ECO:0000313" key="8">
    <source>
        <dbReference type="EMBL" id="KKS16812.1"/>
    </source>
</evidence>
<comment type="caution">
    <text evidence="8">The sequence shown here is derived from an EMBL/GenBank/DDBJ whole genome shotgun (WGS) entry which is preliminary data.</text>
</comment>
<evidence type="ECO:0000256" key="5">
    <source>
        <dbReference type="ARBA" id="ARBA00048488"/>
    </source>
</evidence>
<gene>
    <name evidence="6" type="primary">msrB</name>
    <name evidence="8" type="ORF">UU72_C0012G0006</name>
</gene>
<feature type="active site" description="Nucleophile" evidence="6">
    <location>
        <position position="120"/>
    </location>
</feature>
<keyword evidence="4 6" id="KW-0560">Oxidoreductase</keyword>
<evidence type="ECO:0000256" key="3">
    <source>
        <dbReference type="ARBA" id="ARBA00022833"/>
    </source>
</evidence>
<dbReference type="GO" id="GO:0008270">
    <property type="term" value="F:zinc ion binding"/>
    <property type="evidence" value="ECO:0007669"/>
    <property type="project" value="UniProtKB-UniRule"/>
</dbReference>
<dbReference type="PATRIC" id="fig|1619112.3.peg.515"/>
<keyword evidence="2 6" id="KW-0479">Metal-binding</keyword>
<dbReference type="NCBIfam" id="TIGR00357">
    <property type="entry name" value="peptide-methionine (R)-S-oxide reductase MsrB"/>
    <property type="match status" value="1"/>
</dbReference>
<feature type="binding site" evidence="6">
    <location>
        <position position="100"/>
    </location>
    <ligand>
        <name>Zn(2+)</name>
        <dbReference type="ChEBI" id="CHEBI:29105"/>
    </ligand>
</feature>